<sequence length="184" mass="19561">MPRPSRARRALLSALAVPEGNESQQQGHEKSNDAGSQIIEGYVSGNTAYISRLERFNASFLPEGTLLILENHDEPGKIGSVGSVLGRYGINIRFMQVARLDSKRPKESLDGGKSRETRPSDAVASGAGGDAQPVQAPPSESAKKLGDEALMILGIDGDVTKEVIEDLRTAEGIIDVSLVHLQSG</sequence>
<organism evidence="1 2">
    <name type="scientific">Xylaria curta</name>
    <dbReference type="NCBI Taxonomy" id="42375"/>
    <lineage>
        <taxon>Eukaryota</taxon>
        <taxon>Fungi</taxon>
        <taxon>Dikarya</taxon>
        <taxon>Ascomycota</taxon>
        <taxon>Pezizomycotina</taxon>
        <taxon>Sordariomycetes</taxon>
        <taxon>Xylariomycetidae</taxon>
        <taxon>Xylariales</taxon>
        <taxon>Xylariaceae</taxon>
        <taxon>Xylaria</taxon>
    </lineage>
</organism>
<evidence type="ECO:0000313" key="1">
    <source>
        <dbReference type="EMBL" id="KAJ2984605.1"/>
    </source>
</evidence>
<gene>
    <name evidence="1" type="ORF">NUW58_g5973</name>
</gene>
<dbReference type="EMBL" id="JAPDGR010001262">
    <property type="protein sequence ID" value="KAJ2984605.1"/>
    <property type="molecule type" value="Genomic_DNA"/>
</dbReference>
<comment type="caution">
    <text evidence="1">The sequence shown here is derived from an EMBL/GenBank/DDBJ whole genome shotgun (WGS) entry which is preliminary data.</text>
</comment>
<evidence type="ECO:0000313" key="2">
    <source>
        <dbReference type="Proteomes" id="UP001143856"/>
    </source>
</evidence>
<keyword evidence="2" id="KW-1185">Reference proteome</keyword>
<proteinExistence type="predicted"/>
<reference evidence="1" key="1">
    <citation type="submission" date="2022-10" db="EMBL/GenBank/DDBJ databases">
        <title>Genome Sequence of Xylaria curta.</title>
        <authorList>
            <person name="Buettner E."/>
        </authorList>
    </citation>
    <scope>NUCLEOTIDE SEQUENCE</scope>
    <source>
        <strain evidence="1">Babe10</strain>
    </source>
</reference>
<name>A0ACC1NZ17_9PEZI</name>
<protein>
    <submittedName>
        <fullName evidence="1">Uncharacterized protein</fullName>
    </submittedName>
</protein>
<dbReference type="Proteomes" id="UP001143856">
    <property type="component" value="Unassembled WGS sequence"/>
</dbReference>
<accession>A0ACC1NZ17</accession>